<dbReference type="PANTHER" id="PTHR43194:SF2">
    <property type="entry name" value="PEROXISOMAL MEMBRANE PROTEIN LPX1"/>
    <property type="match status" value="1"/>
</dbReference>
<protein>
    <submittedName>
        <fullName evidence="2">Alpha/beta hydrolase</fullName>
    </submittedName>
</protein>
<dbReference type="InterPro" id="IPR000073">
    <property type="entry name" value="AB_hydrolase_1"/>
</dbReference>
<sequence>MSQSKFVQSADGTRIYASAQGNASNTALVFVHGFSSDNTVFNDIFTKAENTSEFFLVRYDLRGAGRSGKPTSADSYASKRFAEDFAAVAQAFHLQKPVLVGWSMGALTVNDILTYLPAGTLSGAACISSFPCFTPDFIAAFNPVVGALRAGLFSTDVATVELTSVALSRVILLRSASPSPNFLEETARALEHGTDFADDNLAVTWETRSRIFGTSWFTHAVQRQHLSTRPHDSTSTVAAGKAGFPFLVILGEKDAMLDSQKFKGVVKGVSASARVEVLAGGSHAPFLDAPEEVLGWIFSFAKGLV</sequence>
<evidence type="ECO:0000313" key="2">
    <source>
        <dbReference type="EMBL" id="GJE93916.1"/>
    </source>
</evidence>
<name>A0A9P3GFN5_9APHY</name>
<comment type="caution">
    <text evidence="2">The sequence shown here is derived from an EMBL/GenBank/DDBJ whole genome shotgun (WGS) entry which is preliminary data.</text>
</comment>
<dbReference type="Pfam" id="PF12697">
    <property type="entry name" value="Abhydrolase_6"/>
    <property type="match status" value="1"/>
</dbReference>
<dbReference type="SUPFAM" id="SSF53474">
    <property type="entry name" value="alpha/beta-Hydrolases"/>
    <property type="match status" value="1"/>
</dbReference>
<dbReference type="GO" id="GO:0016787">
    <property type="term" value="F:hydrolase activity"/>
    <property type="evidence" value="ECO:0007669"/>
    <property type="project" value="UniProtKB-KW"/>
</dbReference>
<feature type="domain" description="AB hydrolase-1" evidence="1">
    <location>
        <begin position="28"/>
        <end position="294"/>
    </location>
</feature>
<dbReference type="Proteomes" id="UP000703269">
    <property type="component" value="Unassembled WGS sequence"/>
</dbReference>
<keyword evidence="2" id="KW-0378">Hydrolase</keyword>
<organism evidence="2 3">
    <name type="scientific">Phanerochaete sordida</name>
    <dbReference type="NCBI Taxonomy" id="48140"/>
    <lineage>
        <taxon>Eukaryota</taxon>
        <taxon>Fungi</taxon>
        <taxon>Dikarya</taxon>
        <taxon>Basidiomycota</taxon>
        <taxon>Agaricomycotina</taxon>
        <taxon>Agaricomycetes</taxon>
        <taxon>Polyporales</taxon>
        <taxon>Phanerochaetaceae</taxon>
        <taxon>Phanerochaete</taxon>
    </lineage>
</organism>
<evidence type="ECO:0000313" key="3">
    <source>
        <dbReference type="Proteomes" id="UP000703269"/>
    </source>
</evidence>
<dbReference type="InterPro" id="IPR029058">
    <property type="entry name" value="AB_hydrolase_fold"/>
</dbReference>
<dbReference type="InterPro" id="IPR050228">
    <property type="entry name" value="Carboxylesterase_BioH"/>
</dbReference>
<dbReference type="OrthoDB" id="408373at2759"/>
<dbReference type="Gene3D" id="3.40.50.1820">
    <property type="entry name" value="alpha/beta hydrolase"/>
    <property type="match status" value="1"/>
</dbReference>
<proteinExistence type="predicted"/>
<reference evidence="2 3" key="1">
    <citation type="submission" date="2021-08" db="EMBL/GenBank/DDBJ databases">
        <title>Draft Genome Sequence of Phanerochaete sordida strain YK-624.</title>
        <authorList>
            <person name="Mori T."/>
            <person name="Dohra H."/>
            <person name="Suzuki T."/>
            <person name="Kawagishi H."/>
            <person name="Hirai H."/>
        </authorList>
    </citation>
    <scope>NUCLEOTIDE SEQUENCE [LARGE SCALE GENOMIC DNA]</scope>
    <source>
        <strain evidence="2 3">YK-624</strain>
    </source>
</reference>
<evidence type="ECO:0000259" key="1">
    <source>
        <dbReference type="Pfam" id="PF12697"/>
    </source>
</evidence>
<dbReference type="EMBL" id="BPQB01000036">
    <property type="protein sequence ID" value="GJE93916.1"/>
    <property type="molecule type" value="Genomic_DNA"/>
</dbReference>
<dbReference type="PANTHER" id="PTHR43194">
    <property type="entry name" value="HYDROLASE ALPHA/BETA FOLD FAMILY"/>
    <property type="match status" value="1"/>
</dbReference>
<keyword evidence="3" id="KW-1185">Reference proteome</keyword>
<gene>
    <name evidence="2" type="ORF">PsYK624_100810</name>
</gene>
<accession>A0A9P3GFN5</accession>
<dbReference type="AlphaFoldDB" id="A0A9P3GFN5"/>